<proteinExistence type="predicted"/>
<sequence>MTSQGRAPNATARACLDKAAREIAANRPREAYALADQAIEADGDCAATLGEAGRWMLEAALFFDETWVARMVGRAELVVLEALGLDWSLPVARETIGKISAVLCRVDRPHRPEVLELLNLGNECFMASRFAEAEPYFVRATKLDPTDATAHKYLGNTYYNQKRLPEAVFCFRRATELDPLDPQAFKFLADAHFMREEHKLGWHALYGAIAANPRYWSAWLMLDRLLAQSGVKMRRFFPRPAALPDFKTKTIMVYPSAHPATAEAWKHHAAAWLGGAASNASRYACALDAITRMTEFVTWLRQNDEASFRELDFELMLLPELAKRGDLRHVVLVLCYEESFRPELEAYKQQWAKATGDPIEAVQNFLVRTRLRPL</sequence>
<dbReference type="Gene3D" id="1.25.40.10">
    <property type="entry name" value="Tetratricopeptide repeat domain"/>
    <property type="match status" value="1"/>
</dbReference>
<dbReference type="SMART" id="SM00028">
    <property type="entry name" value="TPR"/>
    <property type="match status" value="3"/>
</dbReference>
<dbReference type="EMBL" id="JAGTJJ010000075">
    <property type="protein sequence ID" value="MDC3988496.1"/>
    <property type="molecule type" value="Genomic_DNA"/>
</dbReference>
<dbReference type="AlphaFoldDB" id="A0A9X3XHX6"/>
<evidence type="ECO:0000256" key="1">
    <source>
        <dbReference type="PROSITE-ProRule" id="PRU00339"/>
    </source>
</evidence>
<dbReference type="Pfam" id="PF00515">
    <property type="entry name" value="TPR_1"/>
    <property type="match status" value="1"/>
</dbReference>
<keyword evidence="1" id="KW-0802">TPR repeat</keyword>
<dbReference type="SUPFAM" id="SSF48452">
    <property type="entry name" value="TPR-like"/>
    <property type="match status" value="1"/>
</dbReference>
<dbReference type="PANTHER" id="PTHR12558:SF33">
    <property type="entry name" value="BLL7664 PROTEIN"/>
    <property type="match status" value="1"/>
</dbReference>
<dbReference type="InterPro" id="IPR011990">
    <property type="entry name" value="TPR-like_helical_dom_sf"/>
</dbReference>
<dbReference type="RefSeq" id="WP_272425960.1">
    <property type="nucleotide sequence ID" value="NZ_JAGTJJ010000075.1"/>
</dbReference>
<dbReference type="PANTHER" id="PTHR12558">
    <property type="entry name" value="CELL DIVISION CYCLE 16,23,27"/>
    <property type="match status" value="1"/>
</dbReference>
<protein>
    <submittedName>
        <fullName evidence="2">Tetratricopeptide repeat protein</fullName>
    </submittedName>
</protein>
<evidence type="ECO:0000313" key="2">
    <source>
        <dbReference type="EMBL" id="MDC3988496.1"/>
    </source>
</evidence>
<keyword evidence="3" id="KW-1185">Reference proteome</keyword>
<name>A0A9X3XHX6_9BACT</name>
<reference evidence="2 3" key="1">
    <citation type="submission" date="2021-04" db="EMBL/GenBank/DDBJ databases">
        <title>Genome analysis of Polyangium sp.</title>
        <authorList>
            <person name="Li Y."/>
            <person name="Wang J."/>
        </authorList>
    </citation>
    <scope>NUCLEOTIDE SEQUENCE [LARGE SCALE GENOMIC DNA]</scope>
    <source>
        <strain evidence="2 3">SDU14</strain>
    </source>
</reference>
<evidence type="ECO:0000313" key="3">
    <source>
        <dbReference type="Proteomes" id="UP001151081"/>
    </source>
</evidence>
<accession>A0A9X3XHX6</accession>
<dbReference type="InterPro" id="IPR019734">
    <property type="entry name" value="TPR_rpt"/>
</dbReference>
<feature type="repeat" description="TPR" evidence="1">
    <location>
        <begin position="114"/>
        <end position="147"/>
    </location>
</feature>
<dbReference type="Proteomes" id="UP001151081">
    <property type="component" value="Unassembled WGS sequence"/>
</dbReference>
<feature type="repeat" description="TPR" evidence="1">
    <location>
        <begin position="148"/>
        <end position="181"/>
    </location>
</feature>
<dbReference type="PROSITE" id="PS50005">
    <property type="entry name" value="TPR"/>
    <property type="match status" value="2"/>
</dbReference>
<organism evidence="2 3">
    <name type="scientific">Polyangium jinanense</name>
    <dbReference type="NCBI Taxonomy" id="2829994"/>
    <lineage>
        <taxon>Bacteria</taxon>
        <taxon>Pseudomonadati</taxon>
        <taxon>Myxococcota</taxon>
        <taxon>Polyangia</taxon>
        <taxon>Polyangiales</taxon>
        <taxon>Polyangiaceae</taxon>
        <taxon>Polyangium</taxon>
    </lineage>
</organism>
<gene>
    <name evidence="2" type="ORF">KEG57_48970</name>
</gene>
<comment type="caution">
    <text evidence="2">The sequence shown here is derived from an EMBL/GenBank/DDBJ whole genome shotgun (WGS) entry which is preliminary data.</text>
</comment>